<reference evidence="3 4" key="1">
    <citation type="submission" date="2013-05" db="EMBL/GenBank/DDBJ databases">
        <title>Genome assembly of Chondromyces apiculatus DSM 436.</title>
        <authorList>
            <person name="Sharma G."/>
            <person name="Khatri I."/>
            <person name="Kaur C."/>
            <person name="Mayilraj S."/>
            <person name="Subramanian S."/>
        </authorList>
    </citation>
    <scope>NUCLEOTIDE SEQUENCE [LARGE SCALE GENOMIC DNA]</scope>
    <source>
        <strain evidence="3 4">DSM 436</strain>
    </source>
</reference>
<organism evidence="3 4">
    <name type="scientific">Chondromyces apiculatus DSM 436</name>
    <dbReference type="NCBI Taxonomy" id="1192034"/>
    <lineage>
        <taxon>Bacteria</taxon>
        <taxon>Pseudomonadati</taxon>
        <taxon>Myxococcota</taxon>
        <taxon>Polyangia</taxon>
        <taxon>Polyangiales</taxon>
        <taxon>Polyangiaceae</taxon>
        <taxon>Chondromyces</taxon>
    </lineage>
</organism>
<dbReference type="STRING" id="1192034.CAP_8627"/>
<feature type="chain" id="PRO_5001496097" description="DUF2029 domain-containing protein" evidence="2">
    <location>
        <begin position="24"/>
        <end position="498"/>
    </location>
</feature>
<protein>
    <recommendedName>
        <fullName evidence="5">DUF2029 domain-containing protein</fullName>
    </recommendedName>
</protein>
<comment type="caution">
    <text evidence="3">The sequence shown here is derived from an EMBL/GenBank/DDBJ whole genome shotgun (WGS) entry which is preliminary data.</text>
</comment>
<keyword evidence="1" id="KW-1133">Transmembrane helix</keyword>
<feature type="transmembrane region" description="Helical" evidence="1">
    <location>
        <begin position="114"/>
        <end position="131"/>
    </location>
</feature>
<sequence>MITGMPGAAAVVGAAFAGLAVQAATRPIDDPDVWWVAAAGRYVLATGEAPVENMYSYLEPGRPWVMHEWLFGAPYALGLERLGPSFFALAALGWLTIAAALVAQATLGACRRPVVGAALALLGLGVFGSRLLSARPASAAMVFPAAMVLLAFAPRMTRGRALAAVVVELLWANAHGSFPLGVVLLGAGALEHAGGGGHGGAARDGKLRVAAAIAAAAVTLVNPYGVALHRLVLGYLAGDSGGTYSFIREHLTEFAPLWRDGGRVVGAVEVAGLALVAALAASAAWVPRWRVRALLCAGLVGMAVSHVRHVELCGLVAVMLLAPHADALAGKLGVAARQGAPSRGLALAALGPGVVAALVAHGAAHRERVARGERGVAGWIAPGLGGEAMVGLAEALPDGARVFAPFKASGLLIWLTAERGVRVTRDPRNDCYGREVLEAALALDTPAEDAATAHTRLLRAGADHLLLGPGAPLRRWVEGDAAWRTVKEAHGYVLLSAR</sequence>
<feature type="transmembrane region" description="Helical" evidence="1">
    <location>
        <begin position="264"/>
        <end position="286"/>
    </location>
</feature>
<name>A0A017SWK0_9BACT</name>
<evidence type="ECO:0000313" key="3">
    <source>
        <dbReference type="EMBL" id="EYF01122.1"/>
    </source>
</evidence>
<keyword evidence="1" id="KW-0812">Transmembrane</keyword>
<feature type="signal peptide" evidence="2">
    <location>
        <begin position="1"/>
        <end position="23"/>
    </location>
</feature>
<dbReference type="EMBL" id="ASRX01000088">
    <property type="protein sequence ID" value="EYF01122.1"/>
    <property type="molecule type" value="Genomic_DNA"/>
</dbReference>
<keyword evidence="1" id="KW-0472">Membrane</keyword>
<keyword evidence="4" id="KW-1185">Reference proteome</keyword>
<dbReference type="AlphaFoldDB" id="A0A017SWK0"/>
<dbReference type="Proteomes" id="UP000019678">
    <property type="component" value="Unassembled WGS sequence"/>
</dbReference>
<evidence type="ECO:0008006" key="5">
    <source>
        <dbReference type="Google" id="ProtNLM"/>
    </source>
</evidence>
<dbReference type="eggNOG" id="COG0457">
    <property type="taxonomic scope" value="Bacteria"/>
</dbReference>
<feature type="transmembrane region" description="Helical" evidence="1">
    <location>
        <begin position="207"/>
        <end position="226"/>
    </location>
</feature>
<feature type="transmembrane region" description="Helical" evidence="1">
    <location>
        <begin position="137"/>
        <end position="153"/>
    </location>
</feature>
<accession>A0A017SWK0</accession>
<keyword evidence="2" id="KW-0732">Signal</keyword>
<evidence type="ECO:0000313" key="4">
    <source>
        <dbReference type="Proteomes" id="UP000019678"/>
    </source>
</evidence>
<feature type="transmembrane region" description="Helical" evidence="1">
    <location>
        <begin position="86"/>
        <end position="107"/>
    </location>
</feature>
<evidence type="ECO:0000256" key="2">
    <source>
        <dbReference type="SAM" id="SignalP"/>
    </source>
</evidence>
<proteinExistence type="predicted"/>
<gene>
    <name evidence="3" type="ORF">CAP_8627</name>
</gene>
<evidence type="ECO:0000256" key="1">
    <source>
        <dbReference type="SAM" id="Phobius"/>
    </source>
</evidence>